<evidence type="ECO:0000313" key="3">
    <source>
        <dbReference type="Proteomes" id="UP001321760"/>
    </source>
</evidence>
<proteinExistence type="predicted"/>
<reference evidence="2" key="1">
    <citation type="journal article" date="2023" name="Mol. Phylogenet. Evol.">
        <title>Genome-scale phylogeny and comparative genomics of the fungal order Sordariales.</title>
        <authorList>
            <person name="Hensen N."/>
            <person name="Bonometti L."/>
            <person name="Westerberg I."/>
            <person name="Brannstrom I.O."/>
            <person name="Guillou S."/>
            <person name="Cros-Aarteil S."/>
            <person name="Calhoun S."/>
            <person name="Haridas S."/>
            <person name="Kuo A."/>
            <person name="Mondo S."/>
            <person name="Pangilinan J."/>
            <person name="Riley R."/>
            <person name="LaButti K."/>
            <person name="Andreopoulos B."/>
            <person name="Lipzen A."/>
            <person name="Chen C."/>
            <person name="Yan M."/>
            <person name="Daum C."/>
            <person name="Ng V."/>
            <person name="Clum A."/>
            <person name="Steindorff A."/>
            <person name="Ohm R.A."/>
            <person name="Martin F."/>
            <person name="Silar P."/>
            <person name="Natvig D.O."/>
            <person name="Lalanne C."/>
            <person name="Gautier V."/>
            <person name="Ament-Velasquez S.L."/>
            <person name="Kruys A."/>
            <person name="Hutchinson M.I."/>
            <person name="Powell A.J."/>
            <person name="Barry K."/>
            <person name="Miller A.N."/>
            <person name="Grigoriev I.V."/>
            <person name="Debuchy R."/>
            <person name="Gladieux P."/>
            <person name="Hiltunen Thoren M."/>
            <person name="Johannesson H."/>
        </authorList>
    </citation>
    <scope>NUCLEOTIDE SEQUENCE</scope>
    <source>
        <strain evidence="2">PSN243</strain>
    </source>
</reference>
<organism evidence="2 3">
    <name type="scientific">Podospora aff. communis PSN243</name>
    <dbReference type="NCBI Taxonomy" id="3040156"/>
    <lineage>
        <taxon>Eukaryota</taxon>
        <taxon>Fungi</taxon>
        <taxon>Dikarya</taxon>
        <taxon>Ascomycota</taxon>
        <taxon>Pezizomycotina</taxon>
        <taxon>Sordariomycetes</taxon>
        <taxon>Sordariomycetidae</taxon>
        <taxon>Sordariales</taxon>
        <taxon>Podosporaceae</taxon>
        <taxon>Podospora</taxon>
    </lineage>
</organism>
<protein>
    <submittedName>
        <fullName evidence="2">Uncharacterized protein</fullName>
    </submittedName>
</protein>
<keyword evidence="1" id="KW-0175">Coiled coil</keyword>
<dbReference type="EMBL" id="MU866039">
    <property type="protein sequence ID" value="KAK4442009.1"/>
    <property type="molecule type" value="Genomic_DNA"/>
</dbReference>
<sequence length="404" mass="45573">MSCYWDPEEVLEIRGKARSGEIQCSGTNRNTTGPRFGERCGYEKWRNDQDNKEVQELLPVLSRRTVSSITLADLVALAELCLCRDNHAGQKHDLAGQWQRLLDNVEPVGETIHQPDNEPMSTATDTRQPRWSGFPVPPSTQLEINSRNPLTTSIGSIAAPGPRATRQQLRVVKTQEQTGMLNTMADLQLENEGLRAAEARLQAMAKDRSRVKERSDKEYKQMQQAISQLSSEKGHLDTLLQVAVQGRAEAEAKAKRRKQELSDKNGLIVDLRETIATQNVSLTSARAVCVAKDEDIKTLQQQLASVRSGLEQLGSELRGVKSQSELYRERMLATLQATERERDEARADLQEAMRTLSRLKLEQRLEGREMVTIPPPNGDRQSWLRRLGRWMTGRTSHVNSARPY</sequence>
<evidence type="ECO:0000313" key="2">
    <source>
        <dbReference type="EMBL" id="KAK4442009.1"/>
    </source>
</evidence>
<dbReference type="AlphaFoldDB" id="A0AAV9FVA3"/>
<accession>A0AAV9FVA3</accession>
<reference evidence="2" key="2">
    <citation type="submission" date="2023-05" db="EMBL/GenBank/DDBJ databases">
        <authorList>
            <consortium name="Lawrence Berkeley National Laboratory"/>
            <person name="Steindorff A."/>
            <person name="Hensen N."/>
            <person name="Bonometti L."/>
            <person name="Westerberg I."/>
            <person name="Brannstrom I.O."/>
            <person name="Guillou S."/>
            <person name="Cros-Aarteil S."/>
            <person name="Calhoun S."/>
            <person name="Haridas S."/>
            <person name="Kuo A."/>
            <person name="Mondo S."/>
            <person name="Pangilinan J."/>
            <person name="Riley R."/>
            <person name="Labutti K."/>
            <person name="Andreopoulos B."/>
            <person name="Lipzen A."/>
            <person name="Chen C."/>
            <person name="Yanf M."/>
            <person name="Daum C."/>
            <person name="Ng V."/>
            <person name="Clum A."/>
            <person name="Ohm R."/>
            <person name="Martin F."/>
            <person name="Silar P."/>
            <person name="Natvig D."/>
            <person name="Lalanne C."/>
            <person name="Gautier V."/>
            <person name="Ament-Velasquez S.L."/>
            <person name="Kruys A."/>
            <person name="Hutchinson M.I."/>
            <person name="Powell A.J."/>
            <person name="Barry K."/>
            <person name="Miller A.N."/>
            <person name="Grigoriev I.V."/>
            <person name="Debuchy R."/>
            <person name="Gladieux P."/>
            <person name="Thoren M.H."/>
            <person name="Johannesson H."/>
        </authorList>
    </citation>
    <scope>NUCLEOTIDE SEQUENCE</scope>
    <source>
        <strain evidence="2">PSN243</strain>
    </source>
</reference>
<gene>
    <name evidence="2" type="ORF">QBC34DRAFT_419372</name>
</gene>
<name>A0AAV9FVA3_9PEZI</name>
<feature type="coiled-coil region" evidence="1">
    <location>
        <begin position="296"/>
        <end position="362"/>
    </location>
</feature>
<keyword evidence="3" id="KW-1185">Reference proteome</keyword>
<evidence type="ECO:0000256" key="1">
    <source>
        <dbReference type="SAM" id="Coils"/>
    </source>
</evidence>
<comment type="caution">
    <text evidence="2">The sequence shown here is derived from an EMBL/GenBank/DDBJ whole genome shotgun (WGS) entry which is preliminary data.</text>
</comment>
<dbReference type="Proteomes" id="UP001321760">
    <property type="component" value="Unassembled WGS sequence"/>
</dbReference>
<feature type="coiled-coil region" evidence="1">
    <location>
        <begin position="184"/>
        <end position="232"/>
    </location>
</feature>